<evidence type="ECO:0000256" key="1">
    <source>
        <dbReference type="SAM" id="MobiDB-lite"/>
    </source>
</evidence>
<organism evidence="2 4">
    <name type="scientific">Clavibacter tessellarius</name>
    <dbReference type="NCBI Taxonomy" id="31965"/>
    <lineage>
        <taxon>Bacteria</taxon>
        <taxon>Bacillati</taxon>
        <taxon>Actinomycetota</taxon>
        <taxon>Actinomycetes</taxon>
        <taxon>Micrococcales</taxon>
        <taxon>Microbacteriaceae</taxon>
        <taxon>Clavibacter</taxon>
    </lineage>
</organism>
<gene>
    <name evidence="2" type="ORF">B5P24_15425</name>
    <name evidence="3" type="ORF">B5P24_15665</name>
</gene>
<sequence length="88" mass="9725">MDPNHSDDEEPQQEFPEDLDLTHVQDFMTRHNVARLHLMLENLAQGPSEVLESTTAVALLDAPPLCLVENETPSDAGCGGVFYTVFDV</sequence>
<name>A0A225C2Z9_9MICO</name>
<proteinExistence type="predicted"/>
<dbReference type="EMBL" id="MZMQ01000002">
    <property type="protein sequence ID" value="OQJ61407.1"/>
    <property type="molecule type" value="Genomic_DNA"/>
</dbReference>
<dbReference type="EMBL" id="MZMQ01000002">
    <property type="protein sequence ID" value="OQJ61453.1"/>
    <property type="molecule type" value="Genomic_DNA"/>
</dbReference>
<dbReference type="Proteomes" id="UP000215316">
    <property type="component" value="Unassembled WGS sequence"/>
</dbReference>
<feature type="region of interest" description="Disordered" evidence="1">
    <location>
        <begin position="1"/>
        <end position="20"/>
    </location>
</feature>
<accession>A0A225C2Z9</accession>
<keyword evidence="4" id="KW-1185">Reference proteome</keyword>
<feature type="compositionally biased region" description="Acidic residues" evidence="1">
    <location>
        <begin position="7"/>
        <end position="19"/>
    </location>
</feature>
<dbReference type="RefSeq" id="WP_094131540.1">
    <property type="nucleotide sequence ID" value="NZ_CP040790.1"/>
</dbReference>
<evidence type="ECO:0000313" key="3">
    <source>
        <dbReference type="EMBL" id="OQJ61453.1"/>
    </source>
</evidence>
<evidence type="ECO:0000313" key="2">
    <source>
        <dbReference type="EMBL" id="OQJ61407.1"/>
    </source>
</evidence>
<reference evidence="2" key="1">
    <citation type="submission" date="2017-03" db="EMBL/GenBank/DDBJ databases">
        <authorList>
            <person name="Afonso C.L."/>
            <person name="Miller P.J."/>
            <person name="Scott M.A."/>
            <person name="Spackman E."/>
            <person name="Goraichik I."/>
            <person name="Dimitrov K.M."/>
            <person name="Suarez D.L."/>
            <person name="Swayne D.E."/>
        </authorList>
    </citation>
    <scope>NUCLEOTIDE SEQUENCE [LARGE SCALE GENOMIC DNA]</scope>
    <source>
        <strain evidence="2">ATCC 33566</strain>
    </source>
</reference>
<evidence type="ECO:0000313" key="4">
    <source>
        <dbReference type="Proteomes" id="UP000215316"/>
    </source>
</evidence>
<comment type="caution">
    <text evidence="2">The sequence shown here is derived from an EMBL/GenBank/DDBJ whole genome shotgun (WGS) entry which is preliminary data.</text>
</comment>
<dbReference type="AlphaFoldDB" id="A0A225C2Z9"/>
<reference evidence="2" key="2">
    <citation type="submission" date="2017-08" db="EMBL/GenBank/DDBJ databases">
        <title>Genomes of multiple Clavibacter strains from different subspecies.</title>
        <authorList>
            <person name="Yuan X.-K."/>
            <person name="Li X.-S."/>
            <person name="Nie J."/>
            <person name="De Boer S.H."/>
        </authorList>
    </citation>
    <scope>NUCLEOTIDE SEQUENCE [LARGE SCALE GENOMIC DNA]</scope>
    <source>
        <strain evidence="2">ATCC 33566</strain>
    </source>
</reference>
<protein>
    <submittedName>
        <fullName evidence="2">Uncharacterized protein</fullName>
    </submittedName>
</protein>